<sequence>MASKERTSWNNEDIEIFLDLIKENKKSRGGKYNWDTIVLRLNAQKGKEFEKKQLENFYSDIRGKFKAWNELKSWTEIGWNEETGCPVIDPKYEKWKAFIKNGRNIAPKLYDVYFLARVEEITYSNRTNASTCIVGGEPGSEWIHRLLTGHPNLCKEQLWVDKDIFIKLVDVLRGKEILSDGRFIHVEEQVGICLFMMAKADSYRDAAERFQHSISTISIYFRAVLKALVSLSCDIIRPYQSFNESPPEIKNNSLYWPFFKNCVEALDGTHIEAVVDDVGGKPYRGRKGNKTWNVMTACDVTKKFPPSTFRYYLKFKFVVT</sequence>
<dbReference type="Proteomes" id="UP000596660">
    <property type="component" value="Unplaced"/>
</dbReference>
<reference evidence="3" key="1">
    <citation type="journal article" date="2017" name="Nature">
        <title>The genome of Chenopodium quinoa.</title>
        <authorList>
            <person name="Jarvis D.E."/>
            <person name="Ho Y.S."/>
            <person name="Lightfoot D.J."/>
            <person name="Schmoeckel S.M."/>
            <person name="Li B."/>
            <person name="Borm T.J.A."/>
            <person name="Ohyanagi H."/>
            <person name="Mineta K."/>
            <person name="Michell C.T."/>
            <person name="Saber N."/>
            <person name="Kharbatia N.M."/>
            <person name="Rupper R.R."/>
            <person name="Sharp A.R."/>
            <person name="Dally N."/>
            <person name="Boughton B.A."/>
            <person name="Woo Y.H."/>
            <person name="Gao G."/>
            <person name="Schijlen E.G.W.M."/>
            <person name="Guo X."/>
            <person name="Momin A.A."/>
            <person name="Negrao S."/>
            <person name="Al-Babili S."/>
            <person name="Gehring C."/>
            <person name="Roessner U."/>
            <person name="Jung C."/>
            <person name="Murphy K."/>
            <person name="Arold S.T."/>
            <person name="Gojobori T."/>
            <person name="van der Linden C.G."/>
            <person name="van Loo E.N."/>
            <person name="Jellen E.N."/>
            <person name="Maughan P.J."/>
            <person name="Tester M."/>
        </authorList>
    </citation>
    <scope>NUCLEOTIDE SEQUENCE [LARGE SCALE GENOMIC DNA]</scope>
    <source>
        <strain evidence="3">cv. PI 614886</strain>
    </source>
</reference>
<evidence type="ECO:0000313" key="3">
    <source>
        <dbReference type="EnsemblPlants" id="AUR62027658-RA:cds"/>
    </source>
</evidence>
<proteinExistence type="predicted"/>
<evidence type="ECO:0000259" key="2">
    <source>
        <dbReference type="Pfam" id="PF26138"/>
    </source>
</evidence>
<keyword evidence="4" id="KW-1185">Reference proteome</keyword>
<name>A0A803MDW5_CHEQI</name>
<dbReference type="InterPro" id="IPR058353">
    <property type="entry name" value="DUF8040"/>
</dbReference>
<evidence type="ECO:0000313" key="4">
    <source>
        <dbReference type="Proteomes" id="UP000596660"/>
    </source>
</evidence>
<evidence type="ECO:0008006" key="5">
    <source>
        <dbReference type="Google" id="ProtNLM"/>
    </source>
</evidence>
<accession>A0A803MDW5</accession>
<reference evidence="3" key="2">
    <citation type="submission" date="2021-03" db="UniProtKB">
        <authorList>
            <consortium name="EnsemblPlants"/>
        </authorList>
    </citation>
    <scope>IDENTIFICATION</scope>
</reference>
<dbReference type="PANTHER" id="PTHR22930">
    <property type="match status" value="1"/>
</dbReference>
<feature type="domain" description="DUF8040" evidence="2">
    <location>
        <begin position="139"/>
        <end position="230"/>
    </location>
</feature>
<feature type="domain" description="Myb/SANT-like" evidence="1">
    <location>
        <begin position="8"/>
        <end position="84"/>
    </location>
</feature>
<dbReference type="AlphaFoldDB" id="A0A803MDW5"/>
<dbReference type="Gramene" id="AUR62027658-RA">
    <property type="protein sequence ID" value="AUR62027658-RA:cds"/>
    <property type="gene ID" value="AUR62027658"/>
</dbReference>
<protein>
    <recommendedName>
        <fullName evidence="5">Myb/SANT-like domain-containing protein</fullName>
    </recommendedName>
</protein>
<dbReference type="Pfam" id="PF26138">
    <property type="entry name" value="DUF8040"/>
    <property type="match status" value="1"/>
</dbReference>
<dbReference type="Pfam" id="PF12776">
    <property type="entry name" value="Myb_DNA-bind_3"/>
    <property type="match status" value="1"/>
</dbReference>
<organism evidence="3 4">
    <name type="scientific">Chenopodium quinoa</name>
    <name type="common">Quinoa</name>
    <dbReference type="NCBI Taxonomy" id="63459"/>
    <lineage>
        <taxon>Eukaryota</taxon>
        <taxon>Viridiplantae</taxon>
        <taxon>Streptophyta</taxon>
        <taxon>Embryophyta</taxon>
        <taxon>Tracheophyta</taxon>
        <taxon>Spermatophyta</taxon>
        <taxon>Magnoliopsida</taxon>
        <taxon>eudicotyledons</taxon>
        <taxon>Gunneridae</taxon>
        <taxon>Pentapetalae</taxon>
        <taxon>Caryophyllales</taxon>
        <taxon>Chenopodiaceae</taxon>
        <taxon>Chenopodioideae</taxon>
        <taxon>Atripliceae</taxon>
        <taxon>Chenopodium</taxon>
    </lineage>
</organism>
<dbReference type="InterPro" id="IPR045249">
    <property type="entry name" value="HARBI1-like"/>
</dbReference>
<dbReference type="InterPro" id="IPR024752">
    <property type="entry name" value="Myb/SANT-like_dom"/>
</dbReference>
<dbReference type="PANTHER" id="PTHR22930:SF280">
    <property type="entry name" value="OS11G0202600 PROTEIN"/>
    <property type="match status" value="1"/>
</dbReference>
<evidence type="ECO:0000259" key="1">
    <source>
        <dbReference type="Pfam" id="PF12776"/>
    </source>
</evidence>
<dbReference type="EnsemblPlants" id="AUR62027658-RA">
    <property type="protein sequence ID" value="AUR62027658-RA:cds"/>
    <property type="gene ID" value="AUR62027658"/>
</dbReference>